<feature type="transmembrane region" description="Helical" evidence="1">
    <location>
        <begin position="100"/>
        <end position="122"/>
    </location>
</feature>
<dbReference type="AlphaFoldDB" id="A0A9W8ZRL1"/>
<sequence length="123" mass="13530">MIFFACRNRFEVHLMPYARNCQLQGGSNAYSSITVKPILVSDLVLQACNSTVPKLVFRFYGSSSIFPSISLLRAGPVTLCFVVCSVTASGLNIFHAFHLFFSPLHVLAFLLSILDVVLLSSII</sequence>
<protein>
    <submittedName>
        <fullName evidence="2">Uncharacterized protein</fullName>
    </submittedName>
</protein>
<gene>
    <name evidence="2" type="ORF">C8J55DRAFT_271761</name>
</gene>
<name>A0A9W8ZRL1_9AGAR</name>
<dbReference type="Proteomes" id="UP001150238">
    <property type="component" value="Unassembled WGS sequence"/>
</dbReference>
<evidence type="ECO:0000313" key="2">
    <source>
        <dbReference type="EMBL" id="KAJ4464458.1"/>
    </source>
</evidence>
<evidence type="ECO:0000313" key="3">
    <source>
        <dbReference type="Proteomes" id="UP001150238"/>
    </source>
</evidence>
<keyword evidence="1" id="KW-0472">Membrane</keyword>
<feature type="transmembrane region" description="Helical" evidence="1">
    <location>
        <begin position="71"/>
        <end position="94"/>
    </location>
</feature>
<accession>A0A9W8ZRL1</accession>
<reference evidence="2" key="2">
    <citation type="journal article" date="2023" name="Proc. Natl. Acad. Sci. U.S.A.">
        <title>A global phylogenomic analysis of the shiitake genus Lentinula.</title>
        <authorList>
            <person name="Sierra-Patev S."/>
            <person name="Min B."/>
            <person name="Naranjo-Ortiz M."/>
            <person name="Looney B."/>
            <person name="Konkel Z."/>
            <person name="Slot J.C."/>
            <person name="Sakamoto Y."/>
            <person name="Steenwyk J.L."/>
            <person name="Rokas A."/>
            <person name="Carro J."/>
            <person name="Camarero S."/>
            <person name="Ferreira P."/>
            <person name="Molpeceres G."/>
            <person name="Ruiz-Duenas F.J."/>
            <person name="Serrano A."/>
            <person name="Henrissat B."/>
            <person name="Drula E."/>
            <person name="Hughes K.W."/>
            <person name="Mata J.L."/>
            <person name="Ishikawa N.K."/>
            <person name="Vargas-Isla R."/>
            <person name="Ushijima S."/>
            <person name="Smith C.A."/>
            <person name="Donoghue J."/>
            <person name="Ahrendt S."/>
            <person name="Andreopoulos W."/>
            <person name="He G."/>
            <person name="LaButti K."/>
            <person name="Lipzen A."/>
            <person name="Ng V."/>
            <person name="Riley R."/>
            <person name="Sandor L."/>
            <person name="Barry K."/>
            <person name="Martinez A.T."/>
            <person name="Xiao Y."/>
            <person name="Gibbons J.G."/>
            <person name="Terashima K."/>
            <person name="Grigoriev I.V."/>
            <person name="Hibbett D."/>
        </authorList>
    </citation>
    <scope>NUCLEOTIDE SEQUENCE</scope>
    <source>
        <strain evidence="2">Sp2 HRB7682 ss15</strain>
    </source>
</reference>
<reference evidence="2" key="1">
    <citation type="submission" date="2022-08" db="EMBL/GenBank/DDBJ databases">
        <authorList>
            <consortium name="DOE Joint Genome Institute"/>
            <person name="Min B."/>
            <person name="Riley R."/>
            <person name="Sierra-Patev S."/>
            <person name="Naranjo-Ortiz M."/>
            <person name="Looney B."/>
            <person name="Konkel Z."/>
            <person name="Slot J.C."/>
            <person name="Sakamoto Y."/>
            <person name="Steenwyk J.L."/>
            <person name="Rokas A."/>
            <person name="Carro J."/>
            <person name="Camarero S."/>
            <person name="Ferreira P."/>
            <person name="Molpeceres G."/>
            <person name="Ruiz-Duenas F.J."/>
            <person name="Serrano A."/>
            <person name="Henrissat B."/>
            <person name="Drula E."/>
            <person name="Hughes K.W."/>
            <person name="Mata J.L."/>
            <person name="Ishikawa N.K."/>
            <person name="Vargas-Isla R."/>
            <person name="Ushijima S."/>
            <person name="Smith C.A."/>
            <person name="Ahrendt S."/>
            <person name="Andreopoulos W."/>
            <person name="He G."/>
            <person name="Labutti K."/>
            <person name="Lipzen A."/>
            <person name="Ng V."/>
            <person name="Sandor L."/>
            <person name="Barry K."/>
            <person name="Martinez A.T."/>
            <person name="Xiao Y."/>
            <person name="Gibbons J.G."/>
            <person name="Terashima K."/>
            <person name="Hibbett D.S."/>
            <person name="Grigoriev I.V."/>
        </authorList>
    </citation>
    <scope>NUCLEOTIDE SEQUENCE</scope>
    <source>
        <strain evidence="2">Sp2 HRB7682 ss15</strain>
    </source>
</reference>
<dbReference type="EMBL" id="JANVFS010000059">
    <property type="protein sequence ID" value="KAJ4464458.1"/>
    <property type="molecule type" value="Genomic_DNA"/>
</dbReference>
<comment type="caution">
    <text evidence="2">The sequence shown here is derived from an EMBL/GenBank/DDBJ whole genome shotgun (WGS) entry which is preliminary data.</text>
</comment>
<evidence type="ECO:0000256" key="1">
    <source>
        <dbReference type="SAM" id="Phobius"/>
    </source>
</evidence>
<keyword evidence="1" id="KW-0812">Transmembrane</keyword>
<organism evidence="2 3">
    <name type="scientific">Lentinula lateritia</name>
    <dbReference type="NCBI Taxonomy" id="40482"/>
    <lineage>
        <taxon>Eukaryota</taxon>
        <taxon>Fungi</taxon>
        <taxon>Dikarya</taxon>
        <taxon>Basidiomycota</taxon>
        <taxon>Agaricomycotina</taxon>
        <taxon>Agaricomycetes</taxon>
        <taxon>Agaricomycetidae</taxon>
        <taxon>Agaricales</taxon>
        <taxon>Marasmiineae</taxon>
        <taxon>Omphalotaceae</taxon>
        <taxon>Lentinula</taxon>
    </lineage>
</organism>
<keyword evidence="1" id="KW-1133">Transmembrane helix</keyword>
<proteinExistence type="predicted"/>